<keyword evidence="4 5" id="KW-0699">rRNA-binding</keyword>
<comment type="function">
    <text evidence="4 5">This protein binds to 23S rRNA in the presence of protein L20.</text>
</comment>
<dbReference type="InterPro" id="IPR028909">
    <property type="entry name" value="bL21-like"/>
</dbReference>
<evidence type="ECO:0000256" key="4">
    <source>
        <dbReference type="HAMAP-Rule" id="MF_01363"/>
    </source>
</evidence>
<accession>A0A2W7I6H5</accession>
<evidence type="ECO:0000256" key="2">
    <source>
        <dbReference type="ARBA" id="ARBA00022980"/>
    </source>
</evidence>
<dbReference type="GO" id="GO:0019843">
    <property type="term" value="F:rRNA binding"/>
    <property type="evidence" value="ECO:0007669"/>
    <property type="project" value="UniProtKB-UniRule"/>
</dbReference>
<comment type="caution">
    <text evidence="6">The sequence shown here is derived from an EMBL/GenBank/DDBJ whole genome shotgun (WGS) entry which is preliminary data.</text>
</comment>
<dbReference type="Proteomes" id="UP000249688">
    <property type="component" value="Unassembled WGS sequence"/>
</dbReference>
<gene>
    <name evidence="4" type="primary">rplU</name>
    <name evidence="6" type="ORF">C8P66_12040</name>
</gene>
<keyword evidence="7" id="KW-1185">Reference proteome</keyword>
<keyword evidence="3 4" id="KW-0687">Ribonucleoprotein</keyword>
<dbReference type="GO" id="GO:0006412">
    <property type="term" value="P:translation"/>
    <property type="evidence" value="ECO:0007669"/>
    <property type="project" value="UniProtKB-UniRule"/>
</dbReference>
<name>A0A2W7I6H5_9PROT</name>
<dbReference type="NCBIfam" id="TIGR00061">
    <property type="entry name" value="L21"/>
    <property type="match status" value="1"/>
</dbReference>
<dbReference type="PANTHER" id="PTHR21349:SF0">
    <property type="entry name" value="LARGE RIBOSOMAL SUBUNIT PROTEIN BL21M"/>
    <property type="match status" value="1"/>
</dbReference>
<dbReference type="EMBL" id="QKYU01000020">
    <property type="protein sequence ID" value="PZW41849.1"/>
    <property type="molecule type" value="Genomic_DNA"/>
</dbReference>
<dbReference type="PANTHER" id="PTHR21349">
    <property type="entry name" value="50S RIBOSOMAL PROTEIN L21"/>
    <property type="match status" value="1"/>
</dbReference>
<sequence length="104" mass="11300">MTYAVIRTGGKQYRVTPNGVVMVEKLEGEPGSTITFQDVLAVSGETGLTIGAPTVAGASVTATVLEQKRGEKVIIFKKRRRQNSRRKNGHRQYITVLRITAIAG</sequence>
<proteinExistence type="inferred from homology"/>
<dbReference type="Pfam" id="PF00829">
    <property type="entry name" value="Ribosomal_L21p"/>
    <property type="match status" value="1"/>
</dbReference>
<dbReference type="GO" id="GO:1990904">
    <property type="term" value="C:ribonucleoprotein complex"/>
    <property type="evidence" value="ECO:0007669"/>
    <property type="project" value="UniProtKB-KW"/>
</dbReference>
<evidence type="ECO:0000313" key="6">
    <source>
        <dbReference type="EMBL" id="PZW41849.1"/>
    </source>
</evidence>
<evidence type="ECO:0000256" key="5">
    <source>
        <dbReference type="RuleBase" id="RU000562"/>
    </source>
</evidence>
<dbReference type="GO" id="GO:0003735">
    <property type="term" value="F:structural constituent of ribosome"/>
    <property type="evidence" value="ECO:0007669"/>
    <property type="project" value="InterPro"/>
</dbReference>
<comment type="similarity">
    <text evidence="1 4 5">Belongs to the bacterial ribosomal protein bL21 family.</text>
</comment>
<dbReference type="OrthoDB" id="9813334at2"/>
<dbReference type="RefSeq" id="WP_111399426.1">
    <property type="nucleotide sequence ID" value="NZ_QKYU01000020.1"/>
</dbReference>
<reference evidence="6 7" key="1">
    <citation type="submission" date="2018-06" db="EMBL/GenBank/DDBJ databases">
        <title>Genomic Encyclopedia of Archaeal and Bacterial Type Strains, Phase II (KMG-II): from individual species to whole genera.</title>
        <authorList>
            <person name="Goeker M."/>
        </authorList>
    </citation>
    <scope>NUCLEOTIDE SEQUENCE [LARGE SCALE GENOMIC DNA]</scope>
    <source>
        <strain evidence="6 7">DSM 24525</strain>
    </source>
</reference>
<dbReference type="HAMAP" id="MF_01363">
    <property type="entry name" value="Ribosomal_bL21"/>
    <property type="match status" value="1"/>
</dbReference>
<comment type="subunit">
    <text evidence="4">Part of the 50S ribosomal subunit. Contacts protein L20.</text>
</comment>
<dbReference type="GO" id="GO:0005840">
    <property type="term" value="C:ribosome"/>
    <property type="evidence" value="ECO:0007669"/>
    <property type="project" value="UniProtKB-KW"/>
</dbReference>
<organism evidence="6 7">
    <name type="scientific">Humitalea rosea</name>
    <dbReference type="NCBI Taxonomy" id="990373"/>
    <lineage>
        <taxon>Bacteria</taxon>
        <taxon>Pseudomonadati</taxon>
        <taxon>Pseudomonadota</taxon>
        <taxon>Alphaproteobacteria</taxon>
        <taxon>Acetobacterales</taxon>
        <taxon>Roseomonadaceae</taxon>
        <taxon>Humitalea</taxon>
    </lineage>
</organism>
<dbReference type="InterPro" id="IPR036164">
    <property type="entry name" value="bL21-like_sf"/>
</dbReference>
<evidence type="ECO:0000256" key="1">
    <source>
        <dbReference type="ARBA" id="ARBA00008563"/>
    </source>
</evidence>
<keyword evidence="4 5" id="KW-0694">RNA-binding</keyword>
<keyword evidence="2 4" id="KW-0689">Ribosomal protein</keyword>
<dbReference type="AlphaFoldDB" id="A0A2W7I6H5"/>
<evidence type="ECO:0000256" key="3">
    <source>
        <dbReference type="ARBA" id="ARBA00023274"/>
    </source>
</evidence>
<evidence type="ECO:0000313" key="7">
    <source>
        <dbReference type="Proteomes" id="UP000249688"/>
    </source>
</evidence>
<dbReference type="InterPro" id="IPR001787">
    <property type="entry name" value="Ribosomal_bL21"/>
</dbReference>
<dbReference type="GO" id="GO:0005737">
    <property type="term" value="C:cytoplasm"/>
    <property type="evidence" value="ECO:0007669"/>
    <property type="project" value="UniProtKB-ARBA"/>
</dbReference>
<dbReference type="SUPFAM" id="SSF141091">
    <property type="entry name" value="L21p-like"/>
    <property type="match status" value="1"/>
</dbReference>
<protein>
    <recommendedName>
        <fullName evidence="4">Large ribosomal subunit protein bL21</fullName>
    </recommendedName>
</protein>